<dbReference type="InterPro" id="IPR041962">
    <property type="entry name" value="BsuBI/PstI_N_sf"/>
</dbReference>
<evidence type="ECO:0000259" key="2">
    <source>
        <dbReference type="Pfam" id="PF17728"/>
    </source>
</evidence>
<dbReference type="Gene3D" id="3.40.1350.80">
    <property type="match status" value="1"/>
</dbReference>
<keyword evidence="4" id="KW-1185">Reference proteome</keyword>
<dbReference type="Gene3D" id="1.10.10.1820">
    <property type="entry name" value="BsuBI/PstI restriction endonuclease-like"/>
    <property type="match status" value="1"/>
</dbReference>
<dbReference type="Proteomes" id="UP001264980">
    <property type="component" value="Unassembled WGS sequence"/>
</dbReference>
<dbReference type="InterPro" id="IPR041963">
    <property type="entry name" value="BsuBI/PstI_C_sf"/>
</dbReference>
<name>A0ABU1R298_9BACT</name>
<dbReference type="EC" id="3.1.21.4" evidence="3"/>
<organism evidence="3 4">
    <name type="scientific">Dyadobacter fermentans</name>
    <dbReference type="NCBI Taxonomy" id="94254"/>
    <lineage>
        <taxon>Bacteria</taxon>
        <taxon>Pseudomonadati</taxon>
        <taxon>Bacteroidota</taxon>
        <taxon>Cytophagia</taxon>
        <taxon>Cytophagales</taxon>
        <taxon>Spirosomataceae</taxon>
        <taxon>Dyadobacter</taxon>
    </lineage>
</organism>
<dbReference type="RefSeq" id="WP_309987986.1">
    <property type="nucleotide sequence ID" value="NZ_JAVDTI010000005.1"/>
</dbReference>
<dbReference type="InterPro" id="IPR041454">
    <property type="entry name" value="BsuBI/PstI_N"/>
</dbReference>
<accession>A0ABU1R298</accession>
<dbReference type="Pfam" id="PF06616">
    <property type="entry name" value="BsuBI_PstI_RE"/>
    <property type="match status" value="1"/>
</dbReference>
<reference evidence="3 4" key="1">
    <citation type="submission" date="2023-07" db="EMBL/GenBank/DDBJ databases">
        <title>Sorghum-associated microbial communities from plants grown in Nebraska, USA.</title>
        <authorList>
            <person name="Schachtman D."/>
        </authorList>
    </citation>
    <scope>NUCLEOTIDE SEQUENCE [LARGE SCALE GENOMIC DNA]</scope>
    <source>
        <strain evidence="3 4">BE57</strain>
    </source>
</reference>
<sequence length="331" mass="37337">MRQLTKSRKSKPVVDIINQAIEILAAVGIPFDDKTERAVEKSAMAFLAVAGITSSPQQAQGFVEKRYLKTRDIIRYVNTHFEENISSGSYDDVRRKDLRLLVLAGLVINSAEKANAATNDPTRAYAISPSFTELIRTFGTANWATALQQFLTGKPTMQELLARKRNLEVVPVTLSEGKKLNLSAGSHNLLQKLIIEELLPRYGFGAKVLYVGDTAKKLLHVDDKTLKSLNFFELNHDELPDVIAYSQERNWLYLIEAVHSSGPINETRRLELLALTEKCTAEIIYITSFLNRPEFKKWASEIAWETEVWIADNPDHLIHFNGDKFLGPYSS</sequence>
<evidence type="ECO:0000313" key="4">
    <source>
        <dbReference type="Proteomes" id="UP001264980"/>
    </source>
</evidence>
<protein>
    <submittedName>
        <fullName evidence="3">Type II restriction enzyme</fullName>
        <ecNumber evidence="3">3.1.21.4</ecNumber>
    </submittedName>
</protein>
<feature type="domain" description="BsuBI/PstI restriction endonuclease HTH" evidence="2">
    <location>
        <begin position="16"/>
        <end position="156"/>
    </location>
</feature>
<evidence type="ECO:0000259" key="1">
    <source>
        <dbReference type="Pfam" id="PF06616"/>
    </source>
</evidence>
<comment type="caution">
    <text evidence="3">The sequence shown here is derived from an EMBL/GenBank/DDBJ whole genome shotgun (WGS) entry which is preliminary data.</text>
</comment>
<evidence type="ECO:0000313" key="3">
    <source>
        <dbReference type="EMBL" id="MDR6807524.1"/>
    </source>
</evidence>
<dbReference type="GO" id="GO:0009036">
    <property type="term" value="F:type II site-specific deoxyribonuclease activity"/>
    <property type="evidence" value="ECO:0007669"/>
    <property type="project" value="UniProtKB-EC"/>
</dbReference>
<proteinExistence type="predicted"/>
<dbReference type="InterPro" id="IPR009528">
    <property type="entry name" value="Restrct_endonuc_II_BsuBI_C"/>
</dbReference>
<gene>
    <name evidence="3" type="ORF">J2W84_004578</name>
</gene>
<feature type="domain" description="BsuBI/PstI restriction endonuclease" evidence="1">
    <location>
        <begin position="170"/>
        <end position="322"/>
    </location>
</feature>
<keyword evidence="3" id="KW-0378">Hydrolase</keyword>
<dbReference type="EMBL" id="JAVDTI010000005">
    <property type="protein sequence ID" value="MDR6807524.1"/>
    <property type="molecule type" value="Genomic_DNA"/>
</dbReference>
<dbReference type="Pfam" id="PF17728">
    <property type="entry name" value="BsuBI_PstI_RE_N"/>
    <property type="match status" value="1"/>
</dbReference>